<proteinExistence type="predicted"/>
<reference evidence="1 2" key="1">
    <citation type="submission" date="2014-05" db="EMBL/GenBank/DDBJ databases">
        <authorList>
            <person name="Sibley D."/>
            <person name="Venepally P."/>
            <person name="Karamycheva S."/>
            <person name="Hadjithomas M."/>
            <person name="Khan A."/>
            <person name="Brunk B."/>
            <person name="Roos D."/>
            <person name="Caler E."/>
            <person name="Lorenzi H."/>
        </authorList>
    </citation>
    <scope>NUCLEOTIDE SEQUENCE [LARGE SCALE GENOMIC DNA]</scope>
    <source>
        <strain evidence="1 2">RUB</strain>
    </source>
</reference>
<evidence type="ECO:0000313" key="1">
    <source>
        <dbReference type="EMBL" id="KFG62741.1"/>
    </source>
</evidence>
<comment type="caution">
    <text evidence="1">The sequence shown here is derived from an EMBL/GenBank/DDBJ whole genome shotgun (WGS) entry which is preliminary data.</text>
</comment>
<organism evidence="1 2">
    <name type="scientific">Toxoplasma gondii RUB</name>
    <dbReference type="NCBI Taxonomy" id="935652"/>
    <lineage>
        <taxon>Eukaryota</taxon>
        <taxon>Sar</taxon>
        <taxon>Alveolata</taxon>
        <taxon>Apicomplexa</taxon>
        <taxon>Conoidasida</taxon>
        <taxon>Coccidia</taxon>
        <taxon>Eucoccidiorida</taxon>
        <taxon>Eimeriorina</taxon>
        <taxon>Sarcocystidae</taxon>
        <taxon>Toxoplasma</taxon>
    </lineage>
</organism>
<gene>
    <name evidence="1" type="ORF">TGRUB_430470</name>
</gene>
<protein>
    <submittedName>
        <fullName evidence="1">Uncharacterized protein</fullName>
    </submittedName>
</protein>
<dbReference type="VEuPathDB" id="ToxoDB:TGRUB_430470"/>
<name>A0A086M1H3_TOXGO</name>
<dbReference type="EMBL" id="AFYV02001185">
    <property type="protein sequence ID" value="KFG62741.1"/>
    <property type="molecule type" value="Genomic_DNA"/>
</dbReference>
<dbReference type="AlphaFoldDB" id="A0A086M1H3"/>
<dbReference type="Proteomes" id="UP000028834">
    <property type="component" value="Unassembled WGS sequence"/>
</dbReference>
<sequence>MFLPPFSIFLQSLLCESSPLPRLLASFQTVPSPQNTFPSSLCFGQSRVAYLPSCVSPQPNLSLLNPSEERLWFSFVFNGKGEWGPRVARPSSSVRRLAFLCVLSPRIGRSVNGRGRHAED</sequence>
<accession>A0A086M1H3</accession>
<evidence type="ECO:0000313" key="2">
    <source>
        <dbReference type="Proteomes" id="UP000028834"/>
    </source>
</evidence>